<dbReference type="Gene3D" id="3.40.470.10">
    <property type="entry name" value="Uracil-DNA glycosylase-like domain"/>
    <property type="match status" value="1"/>
</dbReference>
<dbReference type="OrthoDB" id="9789139at2"/>
<dbReference type="SMART" id="SM00987">
    <property type="entry name" value="UreE_C"/>
    <property type="match status" value="1"/>
</dbReference>
<evidence type="ECO:0000313" key="3">
    <source>
        <dbReference type="Proteomes" id="UP000198575"/>
    </source>
</evidence>
<feature type="domain" description="Uracil-DNA glycosylase-like" evidence="1">
    <location>
        <begin position="35"/>
        <end position="192"/>
    </location>
</feature>
<protein>
    <submittedName>
        <fullName evidence="2">Uracil-DNA glycosylase</fullName>
    </submittedName>
</protein>
<dbReference type="Proteomes" id="UP000198575">
    <property type="component" value="Unassembled WGS sequence"/>
</dbReference>
<dbReference type="InterPro" id="IPR036895">
    <property type="entry name" value="Uracil-DNA_glycosylase-like_sf"/>
</dbReference>
<evidence type="ECO:0000259" key="1">
    <source>
        <dbReference type="SMART" id="SM00986"/>
    </source>
</evidence>
<dbReference type="STRING" id="578942.SAMN05216289_11336"/>
<dbReference type="InterPro" id="IPR005122">
    <property type="entry name" value="Uracil-DNA_glycosylase-like"/>
</dbReference>
<dbReference type="CDD" id="cd10033">
    <property type="entry name" value="UDG_like"/>
    <property type="match status" value="1"/>
</dbReference>
<sequence>MSERNRADEPLDQLLAQVRACCHCASQLPHVPRPIVQAGAGSRLLIIGQAPGARVHASGIPWDDASGNRLRDWLQLDRETFYDPQRVAIIPMGYCYPGKGASGDLPPRRECAELWLDRLLANLPAIELTLLIGQYAQRHILGPRAAGGVGATVADYARFAPRYLPLPHPSPRNVAWFKRNPWFEAALLPALRSHIGSLFGKHAGMRR</sequence>
<dbReference type="PANTHER" id="PTHR42160">
    <property type="entry name" value="URACIL-DNA GLYCOSYLASE SUPERFAMILY PROTEIN"/>
    <property type="match status" value="1"/>
</dbReference>
<dbReference type="SMART" id="SM00986">
    <property type="entry name" value="UDG"/>
    <property type="match status" value="1"/>
</dbReference>
<name>A0A1I4XXZ3_9GAMM</name>
<reference evidence="2 3" key="1">
    <citation type="submission" date="2016-10" db="EMBL/GenBank/DDBJ databases">
        <authorList>
            <person name="de Groot N.N."/>
        </authorList>
    </citation>
    <scope>NUCLEOTIDE SEQUENCE [LARGE SCALE GENOMIC DNA]</scope>
    <source>
        <strain evidence="2 3">CGMCC 1.7659</strain>
    </source>
</reference>
<gene>
    <name evidence="2" type="ORF">SAMN05216289_11336</name>
</gene>
<accession>A0A1I4XXZ3</accession>
<dbReference type="RefSeq" id="WP_092407718.1">
    <property type="nucleotide sequence ID" value="NZ_FOVF01000013.1"/>
</dbReference>
<organism evidence="2 3">
    <name type="scientific">Dokdonella immobilis</name>
    <dbReference type="NCBI Taxonomy" id="578942"/>
    <lineage>
        <taxon>Bacteria</taxon>
        <taxon>Pseudomonadati</taxon>
        <taxon>Pseudomonadota</taxon>
        <taxon>Gammaproteobacteria</taxon>
        <taxon>Lysobacterales</taxon>
        <taxon>Rhodanobacteraceae</taxon>
        <taxon>Dokdonella</taxon>
    </lineage>
</organism>
<dbReference type="AlphaFoldDB" id="A0A1I4XXZ3"/>
<dbReference type="EMBL" id="FOVF01000013">
    <property type="protein sequence ID" value="SFN30778.1"/>
    <property type="molecule type" value="Genomic_DNA"/>
</dbReference>
<dbReference type="PANTHER" id="PTHR42160:SF1">
    <property type="entry name" value="URACIL-DNA GLYCOSYLASE SUPERFAMILY PROTEIN"/>
    <property type="match status" value="1"/>
</dbReference>
<evidence type="ECO:0000313" key="2">
    <source>
        <dbReference type="EMBL" id="SFN30778.1"/>
    </source>
</evidence>
<proteinExistence type="predicted"/>
<dbReference type="InterPro" id="IPR047124">
    <property type="entry name" value="HI_0220.2"/>
</dbReference>
<dbReference type="SUPFAM" id="SSF52141">
    <property type="entry name" value="Uracil-DNA glycosylase-like"/>
    <property type="match status" value="1"/>
</dbReference>
<keyword evidence="3" id="KW-1185">Reference proteome</keyword>
<dbReference type="Pfam" id="PF03167">
    <property type="entry name" value="UDG"/>
    <property type="match status" value="1"/>
</dbReference>